<evidence type="ECO:0000313" key="5">
    <source>
        <dbReference type="Proteomes" id="UP000722459"/>
    </source>
</evidence>
<dbReference type="EMBL" id="JABJNZ010000046">
    <property type="protein sequence ID" value="MBT4870579.1"/>
    <property type="molecule type" value="Genomic_DNA"/>
</dbReference>
<gene>
    <name evidence="4" type="ORF">HON47_03330</name>
</gene>
<accession>A0A8T5GF49</accession>
<protein>
    <submittedName>
        <fullName evidence="4">DUF1566 domain-containing protein</fullName>
    </submittedName>
</protein>
<name>A0A8T5GF49_9ARCH</name>
<keyword evidence="2" id="KW-1133">Transmembrane helix</keyword>
<dbReference type="AlphaFoldDB" id="A0A8T5GF49"/>
<dbReference type="InterPro" id="IPR011460">
    <property type="entry name" value="Lcl_C"/>
</dbReference>
<dbReference type="PANTHER" id="PTHR35812:SF1">
    <property type="entry name" value="LIPOPROTEIN"/>
    <property type="match status" value="1"/>
</dbReference>
<comment type="caution">
    <text evidence="4">The sequence shown here is derived from an EMBL/GenBank/DDBJ whole genome shotgun (WGS) entry which is preliminary data.</text>
</comment>
<reference evidence="4" key="1">
    <citation type="journal article" date="2021" name="ISME J.">
        <title>Mercury methylation by metabolically versatile and cosmopolitan marine bacteria.</title>
        <authorList>
            <person name="Lin H."/>
            <person name="Ascher D.B."/>
            <person name="Myung Y."/>
            <person name="Lamborg C.H."/>
            <person name="Hallam S.J."/>
            <person name="Gionfriddo C.M."/>
            <person name="Holt K.E."/>
            <person name="Moreau J.W."/>
        </authorList>
    </citation>
    <scope>NUCLEOTIDE SEQUENCE</scope>
    <source>
        <strain evidence="4">SI075_bin30</strain>
    </source>
</reference>
<evidence type="ECO:0000256" key="2">
    <source>
        <dbReference type="SAM" id="Phobius"/>
    </source>
</evidence>
<evidence type="ECO:0000313" key="4">
    <source>
        <dbReference type="EMBL" id="MBT4870579.1"/>
    </source>
</evidence>
<feature type="domain" description="Lcl C-terminal" evidence="3">
    <location>
        <begin position="286"/>
        <end position="413"/>
    </location>
</feature>
<feature type="region of interest" description="Disordered" evidence="1">
    <location>
        <begin position="258"/>
        <end position="279"/>
    </location>
</feature>
<feature type="transmembrane region" description="Helical" evidence="2">
    <location>
        <begin position="12"/>
        <end position="32"/>
    </location>
</feature>
<evidence type="ECO:0000256" key="1">
    <source>
        <dbReference type="SAM" id="MobiDB-lite"/>
    </source>
</evidence>
<dbReference type="Pfam" id="PF07603">
    <property type="entry name" value="Lcl_C"/>
    <property type="match status" value="1"/>
</dbReference>
<proteinExistence type="predicted"/>
<keyword evidence="2" id="KW-0812">Transmembrane</keyword>
<dbReference type="PANTHER" id="PTHR35812">
    <property type="entry name" value="LIPOPROTEIN"/>
    <property type="match status" value="1"/>
</dbReference>
<evidence type="ECO:0000259" key="3">
    <source>
        <dbReference type="Pfam" id="PF07603"/>
    </source>
</evidence>
<sequence length="415" mass="44550">MQKAQGTIEYLIIIAIVIVIGLVVVGISTSFLSPAQGINQSLDKANNWTNSISLTETSVNPDGNYLIRIANNSGEELTISNIQIGDNNANYSTDLFQGNAQNFVINSDDLCSTGDSATKTITITYVSKNGITKTETYPADTFFDCEEYTVDLLANQCPSTTYSGDATTSQVKTGNTFYSNTSTILTGTGTQYLSADTNVLTAGYYDTNNLSTIDTDLNSDSILSGVTIFGVTGIIESGSTLHSGQTLCYGDSGVGDPGEPCPKSGFEEQDGDNDGTAKDYTCDTDTCTDNQTGLMWFKDHSPQTAGNCNPMIWADAIDYCEASTTGSYSNWRLPSVIELITLADYNYPSSSYLNSVFTQTGWGSTCEYYWSSTTIPNSTGYAYTLGSANGYINYGEDNKEGAGNFKIGVRCVRSE</sequence>
<organism evidence="4 5">
    <name type="scientific">Candidatus Iainarchaeum sp</name>
    <dbReference type="NCBI Taxonomy" id="3101447"/>
    <lineage>
        <taxon>Archaea</taxon>
        <taxon>Candidatus Iainarchaeota</taxon>
        <taxon>Candidatus Iainarchaeia</taxon>
        <taxon>Candidatus Iainarchaeales</taxon>
        <taxon>Candidatus Iainarchaeaceae</taxon>
        <taxon>Candidatus Iainarchaeum</taxon>
    </lineage>
</organism>
<dbReference type="Proteomes" id="UP000722459">
    <property type="component" value="Unassembled WGS sequence"/>
</dbReference>
<keyword evidence="2" id="KW-0472">Membrane</keyword>